<name>A0ABU4FY84_9BACL</name>
<evidence type="ECO:0000313" key="7">
    <source>
        <dbReference type="Proteomes" id="UP001280629"/>
    </source>
</evidence>
<dbReference type="RefSeq" id="WP_317935229.1">
    <property type="nucleotide sequence ID" value="NZ_JAUBDH010000003.1"/>
</dbReference>
<accession>A0ABU4FY84</accession>
<keyword evidence="3" id="KW-0238">DNA-binding</keyword>
<evidence type="ECO:0000256" key="1">
    <source>
        <dbReference type="ARBA" id="ARBA00009437"/>
    </source>
</evidence>
<keyword evidence="7" id="KW-1185">Reference proteome</keyword>
<comment type="similarity">
    <text evidence="1">Belongs to the LysR transcriptional regulatory family.</text>
</comment>
<sequence>MDIRQLHYFREIVNQGSISKAAEVLHIAQPPLSQQLKKLETELGTTLIHRYRQKWELTETGEVLFQYAEKLLFTMKDIKQQISEIEHGSAGTLRIGVSSACLNLLVDYVSLYRDQFPNVKISVEKGNSEELLKKLDRKEIEIALLLKLDHSEQYIVKTLGKQEYVVVSPRSWGNVFSSEKVTFKEIAKHPFIMLGAMGGHSYYKNILRAFDAEGVAPDIVLESKDLTTVIAMVSGGLGLSIIPRVAYAVPMEQLTIHELENFDSHVEPVMIKTKDERVSKAATQFWELVELCKQS</sequence>
<dbReference type="SUPFAM" id="SSF46785">
    <property type="entry name" value="Winged helix' DNA-binding domain"/>
    <property type="match status" value="1"/>
</dbReference>
<dbReference type="PRINTS" id="PR00039">
    <property type="entry name" value="HTHLYSR"/>
</dbReference>
<feature type="domain" description="HTH lysR-type" evidence="5">
    <location>
        <begin position="1"/>
        <end position="58"/>
    </location>
</feature>
<keyword evidence="2" id="KW-0805">Transcription regulation</keyword>
<evidence type="ECO:0000259" key="5">
    <source>
        <dbReference type="PROSITE" id="PS50931"/>
    </source>
</evidence>
<dbReference type="InterPro" id="IPR000847">
    <property type="entry name" value="LysR_HTH_N"/>
</dbReference>
<proteinExistence type="inferred from homology"/>
<dbReference type="Gene3D" id="1.10.10.10">
    <property type="entry name" value="Winged helix-like DNA-binding domain superfamily/Winged helix DNA-binding domain"/>
    <property type="match status" value="1"/>
</dbReference>
<dbReference type="Gene3D" id="3.40.190.290">
    <property type="match status" value="1"/>
</dbReference>
<dbReference type="InterPro" id="IPR036390">
    <property type="entry name" value="WH_DNA-bd_sf"/>
</dbReference>
<comment type="caution">
    <text evidence="6">The sequence shown here is derived from an EMBL/GenBank/DDBJ whole genome shotgun (WGS) entry which is preliminary data.</text>
</comment>
<dbReference type="SUPFAM" id="SSF53850">
    <property type="entry name" value="Periplasmic binding protein-like II"/>
    <property type="match status" value="1"/>
</dbReference>
<dbReference type="PROSITE" id="PS50931">
    <property type="entry name" value="HTH_LYSR"/>
    <property type="match status" value="1"/>
</dbReference>
<dbReference type="PANTHER" id="PTHR30419">
    <property type="entry name" value="HTH-TYPE TRANSCRIPTIONAL REGULATOR YBHD"/>
    <property type="match status" value="1"/>
</dbReference>
<organism evidence="6 7">
    <name type="scientific">Sporosarcina aquimarina</name>
    <dbReference type="NCBI Taxonomy" id="114975"/>
    <lineage>
        <taxon>Bacteria</taxon>
        <taxon>Bacillati</taxon>
        <taxon>Bacillota</taxon>
        <taxon>Bacilli</taxon>
        <taxon>Bacillales</taxon>
        <taxon>Caryophanaceae</taxon>
        <taxon>Sporosarcina</taxon>
    </lineage>
</organism>
<dbReference type="InterPro" id="IPR036388">
    <property type="entry name" value="WH-like_DNA-bd_sf"/>
</dbReference>
<evidence type="ECO:0000256" key="2">
    <source>
        <dbReference type="ARBA" id="ARBA00023015"/>
    </source>
</evidence>
<protein>
    <submittedName>
        <fullName evidence="6">LysR family transcriptional regulator</fullName>
    </submittedName>
</protein>
<gene>
    <name evidence="6" type="ORF">QT716_06395</name>
</gene>
<dbReference type="PANTHER" id="PTHR30419:SF28">
    <property type="entry name" value="HTH-TYPE TRANSCRIPTIONAL REGULATOR BSDA"/>
    <property type="match status" value="1"/>
</dbReference>
<dbReference type="Pfam" id="PF03466">
    <property type="entry name" value="LysR_substrate"/>
    <property type="match status" value="1"/>
</dbReference>
<evidence type="ECO:0000256" key="4">
    <source>
        <dbReference type="ARBA" id="ARBA00023163"/>
    </source>
</evidence>
<keyword evidence="4" id="KW-0804">Transcription</keyword>
<dbReference type="Proteomes" id="UP001280629">
    <property type="component" value="Unassembled WGS sequence"/>
</dbReference>
<dbReference type="EMBL" id="JAUBDH010000003">
    <property type="protein sequence ID" value="MDW0109684.1"/>
    <property type="molecule type" value="Genomic_DNA"/>
</dbReference>
<reference evidence="6 7" key="1">
    <citation type="submission" date="2023-06" db="EMBL/GenBank/DDBJ databases">
        <title>Sporosarcina sp. nov., isolated from Korean traditional fermented seafood 'Jeotgal'.</title>
        <authorList>
            <person name="Yang A.-I."/>
            <person name="Shin N.-R."/>
        </authorList>
    </citation>
    <scope>NUCLEOTIDE SEQUENCE [LARGE SCALE GENOMIC DNA]</scope>
    <source>
        <strain evidence="6 7">KCTC3840</strain>
    </source>
</reference>
<dbReference type="InterPro" id="IPR005119">
    <property type="entry name" value="LysR_subst-bd"/>
</dbReference>
<evidence type="ECO:0000256" key="3">
    <source>
        <dbReference type="ARBA" id="ARBA00023125"/>
    </source>
</evidence>
<dbReference type="Pfam" id="PF00126">
    <property type="entry name" value="HTH_1"/>
    <property type="match status" value="1"/>
</dbReference>
<dbReference type="InterPro" id="IPR050950">
    <property type="entry name" value="HTH-type_LysR_regulators"/>
</dbReference>
<evidence type="ECO:0000313" key="6">
    <source>
        <dbReference type="EMBL" id="MDW0109684.1"/>
    </source>
</evidence>
<dbReference type="CDD" id="cd05466">
    <property type="entry name" value="PBP2_LTTR_substrate"/>
    <property type="match status" value="1"/>
</dbReference>